<evidence type="ECO:0008006" key="3">
    <source>
        <dbReference type="Google" id="ProtNLM"/>
    </source>
</evidence>
<dbReference type="KEGG" id="tet:TTHERM_00377290"/>
<dbReference type="HOGENOM" id="CLU_673531_0_0_1"/>
<evidence type="ECO:0000313" key="2">
    <source>
        <dbReference type="Proteomes" id="UP000009168"/>
    </source>
</evidence>
<keyword evidence="2" id="KW-1185">Reference proteome</keyword>
<dbReference type="Proteomes" id="UP000009168">
    <property type="component" value="Unassembled WGS sequence"/>
</dbReference>
<accession>Q23FI9</accession>
<name>Q23FI9_TETTS</name>
<dbReference type="AlphaFoldDB" id="Q23FI9"/>
<organism evidence="1 2">
    <name type="scientific">Tetrahymena thermophila (strain SB210)</name>
    <dbReference type="NCBI Taxonomy" id="312017"/>
    <lineage>
        <taxon>Eukaryota</taxon>
        <taxon>Sar</taxon>
        <taxon>Alveolata</taxon>
        <taxon>Ciliophora</taxon>
        <taxon>Intramacronucleata</taxon>
        <taxon>Oligohymenophorea</taxon>
        <taxon>Hymenostomatida</taxon>
        <taxon>Tetrahymenina</taxon>
        <taxon>Tetrahymenidae</taxon>
        <taxon>Tetrahymena</taxon>
    </lineage>
</organism>
<gene>
    <name evidence="1" type="ORF">TTHERM_00377290</name>
</gene>
<sequence>MDHLNSSDTVYCKNHPGHQISFIKVSFQNEQILKCLQCLLEEDGKIQDYLALETIKVCNDDHIFLNWPSLDDNRILKNIQHTIKNNKYSKIEEIELAFSQFTKEILEEIFKKKKAFILQVQTQNQVQEDLLKIYNEVSGKQKLKELINIRKQTDQNDYEGLKKFIQENQQQKESITNILKEQLIKLDNIQTNITNDFSQLKSIIQKKMDSFFDPENFNLIKDLSKQLQQHQQNSQINELYGKSSYCDYNNSIPIQIQELQDQNTIQIIKNDPKSYGGVYFKYDLTKESKYTFRFKFNDTAGDYFIIGLIDSKEINFQLNDTNQGKIFCNNITNYKCYASQIVKGNLFYKIQKDLEIEMRVDIENRQVDFLDYPNYLNQNQLNRGYQLEKNGKYYLAIHFSTASQYTTCIDLTYFKIEK</sequence>
<dbReference type="GeneID" id="7824640"/>
<dbReference type="InParanoid" id="Q23FI9"/>
<dbReference type="RefSeq" id="XP_001015409.1">
    <property type="nucleotide sequence ID" value="XM_001015409.1"/>
</dbReference>
<protein>
    <recommendedName>
        <fullName evidence="3">Kinase domain protein</fullName>
    </recommendedName>
</protein>
<evidence type="ECO:0000313" key="1">
    <source>
        <dbReference type="EMBL" id="EAR95164.1"/>
    </source>
</evidence>
<reference evidence="2" key="1">
    <citation type="journal article" date="2006" name="PLoS Biol.">
        <title>Macronuclear genome sequence of the ciliate Tetrahymena thermophila, a model eukaryote.</title>
        <authorList>
            <person name="Eisen J.A."/>
            <person name="Coyne R.S."/>
            <person name="Wu M."/>
            <person name="Wu D."/>
            <person name="Thiagarajan M."/>
            <person name="Wortman J.R."/>
            <person name="Badger J.H."/>
            <person name="Ren Q."/>
            <person name="Amedeo P."/>
            <person name="Jones K.M."/>
            <person name="Tallon L.J."/>
            <person name="Delcher A.L."/>
            <person name="Salzberg S.L."/>
            <person name="Silva J.C."/>
            <person name="Haas B.J."/>
            <person name="Majoros W.H."/>
            <person name="Farzad M."/>
            <person name="Carlton J.M."/>
            <person name="Smith R.K. Jr."/>
            <person name="Garg J."/>
            <person name="Pearlman R.E."/>
            <person name="Karrer K.M."/>
            <person name="Sun L."/>
            <person name="Manning G."/>
            <person name="Elde N.C."/>
            <person name="Turkewitz A.P."/>
            <person name="Asai D.J."/>
            <person name="Wilkes D.E."/>
            <person name="Wang Y."/>
            <person name="Cai H."/>
            <person name="Collins K."/>
            <person name="Stewart B.A."/>
            <person name="Lee S.R."/>
            <person name="Wilamowska K."/>
            <person name="Weinberg Z."/>
            <person name="Ruzzo W.L."/>
            <person name="Wloga D."/>
            <person name="Gaertig J."/>
            <person name="Frankel J."/>
            <person name="Tsao C.-C."/>
            <person name="Gorovsky M.A."/>
            <person name="Keeling P.J."/>
            <person name="Waller R.F."/>
            <person name="Patron N.J."/>
            <person name="Cherry J.M."/>
            <person name="Stover N.A."/>
            <person name="Krieger C.J."/>
            <person name="del Toro C."/>
            <person name="Ryder H.F."/>
            <person name="Williamson S.C."/>
            <person name="Barbeau R.A."/>
            <person name="Hamilton E.P."/>
            <person name="Orias E."/>
        </authorList>
    </citation>
    <scope>NUCLEOTIDE SEQUENCE [LARGE SCALE GENOMIC DNA]</scope>
    <source>
        <strain evidence="2">SB210</strain>
    </source>
</reference>
<dbReference type="EMBL" id="GG662706">
    <property type="protein sequence ID" value="EAR95164.1"/>
    <property type="molecule type" value="Genomic_DNA"/>
</dbReference>
<proteinExistence type="predicted"/>